<accession>A0A5E4X459</accession>
<sequence length="213" mass="22548">MNRYSAITAISAVAIALLPTQALAADTCTSEASLLNTGVSTPQLKPLFAPSKPDTALVSELQIKPEQLNELETTLTTYQVIDGVKLEAVVGQATGSSDQFLTIYSFKQYRSDGGKKYGVSIEMRIRYKSKSGSISLSNLFGFLSASGNASKFDGSISLSVHGIGNAKTAALLPMPSKLDESAAAMYFGYMGTLKSLITDQGTQIIPVILSECT</sequence>
<dbReference type="AlphaFoldDB" id="A0A5E4X459"/>
<keyword evidence="1" id="KW-0732">Signal</keyword>
<dbReference type="Proteomes" id="UP000366945">
    <property type="component" value="Unassembled WGS sequence"/>
</dbReference>
<evidence type="ECO:0000313" key="3">
    <source>
        <dbReference type="Proteomes" id="UP000366945"/>
    </source>
</evidence>
<protein>
    <recommendedName>
        <fullName evidence="4">Lipoprotein</fullName>
    </recommendedName>
</protein>
<dbReference type="RefSeq" id="WP_150680880.1">
    <property type="nucleotide sequence ID" value="NZ_CABPSK010000003.1"/>
</dbReference>
<organism evidence="2 3">
    <name type="scientific">Pandoraea pneumonica</name>
    <dbReference type="NCBI Taxonomy" id="2508299"/>
    <lineage>
        <taxon>Bacteria</taxon>
        <taxon>Pseudomonadati</taxon>
        <taxon>Pseudomonadota</taxon>
        <taxon>Betaproteobacteria</taxon>
        <taxon>Burkholderiales</taxon>
        <taxon>Burkholderiaceae</taxon>
        <taxon>Pandoraea</taxon>
    </lineage>
</organism>
<reference evidence="2 3" key="1">
    <citation type="submission" date="2019-08" db="EMBL/GenBank/DDBJ databases">
        <authorList>
            <person name="Peeters C."/>
        </authorList>
    </citation>
    <scope>NUCLEOTIDE SEQUENCE [LARGE SCALE GENOMIC DNA]</scope>
    <source>
        <strain evidence="2 3">LMG 31114</strain>
    </source>
</reference>
<keyword evidence="3" id="KW-1185">Reference proteome</keyword>
<proteinExistence type="predicted"/>
<dbReference type="EMBL" id="CABPSK010000003">
    <property type="protein sequence ID" value="VVE31084.1"/>
    <property type="molecule type" value="Genomic_DNA"/>
</dbReference>
<feature type="chain" id="PRO_5022784768" description="Lipoprotein" evidence="1">
    <location>
        <begin position="25"/>
        <end position="213"/>
    </location>
</feature>
<dbReference type="OrthoDB" id="9950156at2"/>
<dbReference type="GeneID" id="300405670"/>
<gene>
    <name evidence="2" type="ORF">PPN31114_03664</name>
</gene>
<evidence type="ECO:0008006" key="4">
    <source>
        <dbReference type="Google" id="ProtNLM"/>
    </source>
</evidence>
<feature type="signal peptide" evidence="1">
    <location>
        <begin position="1"/>
        <end position="24"/>
    </location>
</feature>
<evidence type="ECO:0000256" key="1">
    <source>
        <dbReference type="SAM" id="SignalP"/>
    </source>
</evidence>
<evidence type="ECO:0000313" key="2">
    <source>
        <dbReference type="EMBL" id="VVE31084.1"/>
    </source>
</evidence>
<name>A0A5E4X459_9BURK</name>